<dbReference type="InterPro" id="IPR041637">
    <property type="entry name" value="Caprin-1_dimer"/>
</dbReference>
<evidence type="ECO:0000313" key="3">
    <source>
        <dbReference type="Proteomes" id="UP001152795"/>
    </source>
</evidence>
<dbReference type="EMBL" id="CACRXK020001793">
    <property type="protein sequence ID" value="CAB3991127.1"/>
    <property type="molecule type" value="Genomic_DNA"/>
</dbReference>
<sequence>MFDCFLQALGEEVLKQIDELYKVITPDDESEVPIDEQIAAASEHLAGVFAASSKEFQGTTYKSLSEAIASINASGYFDQTEESEESDEPAEEQEVVEEEEAKDTEDLEETSVDPVVEKVSEPTVEDVQHTEPDVSNGDTTTTVEAPASAPDTQDDLTANEHGLNFLGESEVSSKSRIHADAPPFYPSSTSHVTQQPQTTTCDPDFAPTEASSGWDEPSYETAEPYRAPDESNQRGDRDGFRGGRGRGGFRGRGGGLRGGNRGNYSGGNYSGGNYGGGNYSGGNYGGGFARGGGQNQRGGGFRGGNRGQRGNFRGNRGQRGGRGGYQQRDN</sequence>
<feature type="compositionally biased region" description="Basic and acidic residues" evidence="1">
    <location>
        <begin position="115"/>
        <end position="132"/>
    </location>
</feature>
<dbReference type="AlphaFoldDB" id="A0A6S7H111"/>
<evidence type="ECO:0000256" key="1">
    <source>
        <dbReference type="SAM" id="MobiDB-lite"/>
    </source>
</evidence>
<dbReference type="Pfam" id="PF18293">
    <property type="entry name" value="Caprin-1_dimer"/>
    <property type="match status" value="1"/>
</dbReference>
<protein>
    <submittedName>
        <fullName evidence="2">Uncharacterized protein</fullName>
    </submittedName>
</protein>
<comment type="caution">
    <text evidence="2">The sequence shown here is derived from an EMBL/GenBank/DDBJ whole genome shotgun (WGS) entry which is preliminary data.</text>
</comment>
<name>A0A6S7H111_PARCT</name>
<feature type="compositionally biased region" description="Basic and acidic residues" evidence="1">
    <location>
        <begin position="226"/>
        <end position="241"/>
    </location>
</feature>
<feature type="region of interest" description="Disordered" evidence="1">
    <location>
        <begin position="75"/>
        <end position="330"/>
    </location>
</feature>
<gene>
    <name evidence="2" type="ORF">PACLA_8A013181</name>
</gene>
<dbReference type="Proteomes" id="UP001152795">
    <property type="component" value="Unassembled WGS sequence"/>
</dbReference>
<feature type="compositionally biased region" description="Gly residues" evidence="1">
    <location>
        <begin position="250"/>
        <end position="307"/>
    </location>
</feature>
<keyword evidence="3" id="KW-1185">Reference proteome</keyword>
<reference evidence="2" key="1">
    <citation type="submission" date="2020-04" db="EMBL/GenBank/DDBJ databases">
        <authorList>
            <person name="Alioto T."/>
            <person name="Alioto T."/>
            <person name="Gomez Garrido J."/>
        </authorList>
    </citation>
    <scope>NUCLEOTIDE SEQUENCE</scope>
    <source>
        <strain evidence="2">A484AB</strain>
    </source>
</reference>
<feature type="compositionally biased region" description="Acidic residues" evidence="1">
    <location>
        <begin position="79"/>
        <end position="111"/>
    </location>
</feature>
<organism evidence="2 3">
    <name type="scientific">Paramuricea clavata</name>
    <name type="common">Red gorgonian</name>
    <name type="synonym">Violescent sea-whip</name>
    <dbReference type="NCBI Taxonomy" id="317549"/>
    <lineage>
        <taxon>Eukaryota</taxon>
        <taxon>Metazoa</taxon>
        <taxon>Cnidaria</taxon>
        <taxon>Anthozoa</taxon>
        <taxon>Octocorallia</taxon>
        <taxon>Malacalcyonacea</taxon>
        <taxon>Plexauridae</taxon>
        <taxon>Paramuricea</taxon>
    </lineage>
</organism>
<proteinExistence type="predicted"/>
<evidence type="ECO:0000313" key="2">
    <source>
        <dbReference type="EMBL" id="CAB3991127.1"/>
    </source>
</evidence>
<accession>A0A6S7H111</accession>
<dbReference type="OrthoDB" id="10062814at2759"/>